<evidence type="ECO:0000313" key="3">
    <source>
        <dbReference type="EMBL" id="CAR25424.1"/>
    </source>
</evidence>
<feature type="repeat" description="RCC1" evidence="1">
    <location>
        <begin position="371"/>
        <end position="432"/>
    </location>
</feature>
<gene>
    <name evidence="3" type="ordered locus">KLTH0G19184g</name>
</gene>
<name>C5DNR3_LACTC</name>
<reference evidence="3 4" key="1">
    <citation type="journal article" date="2009" name="Genome Res.">
        <title>Comparative genomics of protoploid Saccharomycetaceae.</title>
        <authorList>
            <consortium name="The Genolevures Consortium"/>
            <person name="Souciet J.-L."/>
            <person name="Dujon B."/>
            <person name="Gaillardin C."/>
            <person name="Johnston M."/>
            <person name="Baret P.V."/>
            <person name="Cliften P."/>
            <person name="Sherman D.J."/>
            <person name="Weissenbach J."/>
            <person name="Westhof E."/>
            <person name="Wincker P."/>
            <person name="Jubin C."/>
            <person name="Poulain J."/>
            <person name="Barbe V."/>
            <person name="Segurens B."/>
            <person name="Artiguenave F."/>
            <person name="Anthouard V."/>
            <person name="Vacherie B."/>
            <person name="Val M.-E."/>
            <person name="Fulton R.S."/>
            <person name="Minx P."/>
            <person name="Wilson R."/>
            <person name="Durrens P."/>
            <person name="Jean G."/>
            <person name="Marck C."/>
            <person name="Martin T."/>
            <person name="Nikolski M."/>
            <person name="Rolland T."/>
            <person name="Seret M.-L."/>
            <person name="Casaregola S."/>
            <person name="Despons L."/>
            <person name="Fairhead C."/>
            <person name="Fischer G."/>
            <person name="Lafontaine I."/>
            <person name="Leh V."/>
            <person name="Lemaire M."/>
            <person name="de Montigny J."/>
            <person name="Neuveglise C."/>
            <person name="Thierry A."/>
            <person name="Blanc-Lenfle I."/>
            <person name="Bleykasten C."/>
            <person name="Diffels J."/>
            <person name="Fritsch E."/>
            <person name="Frangeul L."/>
            <person name="Goeffon A."/>
            <person name="Jauniaux N."/>
            <person name="Kachouri-Lafond R."/>
            <person name="Payen C."/>
            <person name="Potier S."/>
            <person name="Pribylova L."/>
            <person name="Ozanne C."/>
            <person name="Richard G.-F."/>
            <person name="Sacerdot C."/>
            <person name="Straub M.-L."/>
            <person name="Talla E."/>
        </authorList>
    </citation>
    <scope>NUCLEOTIDE SEQUENCE [LARGE SCALE GENOMIC DNA]</scope>
    <source>
        <strain evidence="4">ATCC 56472 / CBS 6340 / NRRL Y-8284</strain>
    </source>
</reference>
<dbReference type="STRING" id="559295.C5DNR3"/>
<dbReference type="GeneID" id="8294156"/>
<dbReference type="RefSeq" id="XP_002555861.1">
    <property type="nucleotide sequence ID" value="XM_002555815.1"/>
</dbReference>
<dbReference type="Gene3D" id="2.130.10.30">
    <property type="entry name" value="Regulator of chromosome condensation 1/beta-lactamase-inhibitor protein II"/>
    <property type="match status" value="1"/>
</dbReference>
<dbReference type="GO" id="GO:0005743">
    <property type="term" value="C:mitochondrial inner membrane"/>
    <property type="evidence" value="ECO:0007669"/>
    <property type="project" value="TreeGrafter"/>
</dbReference>
<feature type="repeat" description="RCC1" evidence="1">
    <location>
        <begin position="519"/>
        <end position="572"/>
    </location>
</feature>
<dbReference type="OMA" id="YDQPHEI"/>
<evidence type="ECO:0000256" key="2">
    <source>
        <dbReference type="SAM" id="Phobius"/>
    </source>
</evidence>
<evidence type="ECO:0000256" key="1">
    <source>
        <dbReference type="PROSITE-ProRule" id="PRU00235"/>
    </source>
</evidence>
<dbReference type="HOGENOM" id="CLU_028610_1_0_1"/>
<dbReference type="InterPro" id="IPR000408">
    <property type="entry name" value="Reg_chr_condens"/>
</dbReference>
<protein>
    <submittedName>
        <fullName evidence="3">KLTH0G19184p</fullName>
    </submittedName>
</protein>
<proteinExistence type="predicted"/>
<keyword evidence="4" id="KW-1185">Reference proteome</keyword>
<accession>C5DNR3</accession>
<dbReference type="OrthoDB" id="10256179at2759"/>
<dbReference type="InterPro" id="IPR053245">
    <property type="entry name" value="MitoProcess-Associated"/>
</dbReference>
<dbReference type="PROSITE" id="PS00626">
    <property type="entry name" value="RCC1_2"/>
    <property type="match status" value="1"/>
</dbReference>
<dbReference type="eggNOG" id="KOG1426">
    <property type="taxonomic scope" value="Eukaryota"/>
</dbReference>
<dbReference type="PROSITE" id="PS50012">
    <property type="entry name" value="RCC1_3"/>
    <property type="match status" value="3"/>
</dbReference>
<dbReference type="InterPro" id="IPR009091">
    <property type="entry name" value="RCC1/BLIP-II"/>
</dbReference>
<organism evidence="3 4">
    <name type="scientific">Lachancea thermotolerans (strain ATCC 56472 / CBS 6340 / NRRL Y-8284)</name>
    <name type="common">Yeast</name>
    <name type="synonym">Kluyveromyces thermotolerans</name>
    <dbReference type="NCBI Taxonomy" id="559295"/>
    <lineage>
        <taxon>Eukaryota</taxon>
        <taxon>Fungi</taxon>
        <taxon>Dikarya</taxon>
        <taxon>Ascomycota</taxon>
        <taxon>Saccharomycotina</taxon>
        <taxon>Saccharomycetes</taxon>
        <taxon>Saccharomycetales</taxon>
        <taxon>Saccharomycetaceae</taxon>
        <taxon>Lachancea</taxon>
    </lineage>
</organism>
<dbReference type="Proteomes" id="UP000002036">
    <property type="component" value="Chromosome G"/>
</dbReference>
<dbReference type="EMBL" id="CU928171">
    <property type="protein sequence ID" value="CAR25424.1"/>
    <property type="molecule type" value="Genomic_DNA"/>
</dbReference>
<dbReference type="GO" id="GO:0034551">
    <property type="term" value="P:mitochondrial respiratory chain complex III assembly"/>
    <property type="evidence" value="ECO:0007669"/>
    <property type="project" value="TreeGrafter"/>
</dbReference>
<dbReference type="FunCoup" id="C5DNR3">
    <property type="interactions" value="34"/>
</dbReference>
<dbReference type="InParanoid" id="C5DNR3"/>
<keyword evidence="2" id="KW-0812">Transmembrane</keyword>
<sequence length="589" mass="66332">MLSRSLARPFCRRIASCRPLYKNVPKFDDADLLADELNHGTYKAKRRRDDFEWTDRSSQEMKKEYEDRMAKMMKLSAALQGLLIVAGLGAAATVYMKWPQIKGWWITRDMKLDDDAIEQIKRRKERKRALDFPVIPATALPSSEPGLYFWGAGRNDGQNQKFPLRVPYFDHKKLRDVALSSTDGNLAIDERGDLLSWDAKSIHMVLEGQSLVKVKASNGAAYALNKKGEILVVPLRDAAKKSNNVKWRRSWFLPWKKYRQYSWKLDTKTAFAGRNEKRITDFDVGKDHLLFISNTGKAYVCATGITPPEKAKSRGQFGVPTLSQFDRFPELNKVFEVELLNYGVGGDKVVSRTIQKVACGDYHSLALDSLGDVYSFGQNTHGQLGHPISYDMEYVPFPKKVGNFNAHFTRDTHVRCTDIHCGSNTSFVSVVPQDVHKYFLNKGKVSLEEELDKVTYFSFGNGLHGELGNGHFKHSQQEPTKLKVVNDSPESAEAKAPKRLKVSEWSCGGEHFFCRLEDDEIVAWGSNDAGQLGNGKKIKTCKPTNIPKLLEPGTSRPEQLLGASGSLRLTPEQHIAAGEESSCIYWKAV</sequence>
<dbReference type="AlphaFoldDB" id="C5DNR3"/>
<feature type="transmembrane region" description="Helical" evidence="2">
    <location>
        <begin position="77"/>
        <end position="98"/>
    </location>
</feature>
<keyword evidence="2" id="KW-1133">Transmembrane helix</keyword>
<dbReference type="PRINTS" id="PR00633">
    <property type="entry name" value="RCCNDNSATION"/>
</dbReference>
<dbReference type="KEGG" id="lth:KLTH0G19184g"/>
<keyword evidence="2" id="KW-0472">Membrane</keyword>
<feature type="repeat" description="RCC1" evidence="1">
    <location>
        <begin position="454"/>
        <end position="518"/>
    </location>
</feature>
<dbReference type="PANTHER" id="PTHR47563:SF1">
    <property type="entry name" value="PROTEIN FMP25, MITOCHONDRIAL"/>
    <property type="match status" value="1"/>
</dbReference>
<dbReference type="Pfam" id="PF13540">
    <property type="entry name" value="RCC1_2"/>
    <property type="match status" value="2"/>
</dbReference>
<evidence type="ECO:0000313" key="4">
    <source>
        <dbReference type="Proteomes" id="UP000002036"/>
    </source>
</evidence>
<dbReference type="SUPFAM" id="SSF50985">
    <property type="entry name" value="RCC1/BLIP-II"/>
    <property type="match status" value="1"/>
</dbReference>
<dbReference type="PANTHER" id="PTHR47563">
    <property type="entry name" value="PROTEIN FMP25, MITOCHONDRIAL"/>
    <property type="match status" value="1"/>
</dbReference>